<feature type="domain" description="Fibrinogen C-terminal" evidence="2">
    <location>
        <begin position="65"/>
        <end position="272"/>
    </location>
</feature>
<gene>
    <name evidence="4" type="primary">LOC101864337</name>
</gene>
<dbReference type="InterPro" id="IPR002181">
    <property type="entry name" value="Fibrinogen_a/b/g_C_dom"/>
</dbReference>
<dbReference type="Proteomes" id="UP000694888">
    <property type="component" value="Unplaced"/>
</dbReference>
<dbReference type="CDD" id="cd00087">
    <property type="entry name" value="FReD"/>
    <property type="match status" value="1"/>
</dbReference>
<keyword evidence="3" id="KW-1185">Reference proteome</keyword>
<keyword evidence="1" id="KW-0175">Coiled coil</keyword>
<dbReference type="Gene3D" id="3.90.215.10">
    <property type="entry name" value="Gamma Fibrinogen, chain A, domain 1"/>
    <property type="match status" value="1"/>
</dbReference>
<dbReference type="SMART" id="SM00186">
    <property type="entry name" value="FBG"/>
    <property type="match status" value="1"/>
</dbReference>
<dbReference type="InterPro" id="IPR036056">
    <property type="entry name" value="Fibrinogen-like_C"/>
</dbReference>
<dbReference type="PROSITE" id="PS51406">
    <property type="entry name" value="FIBRINOGEN_C_2"/>
    <property type="match status" value="1"/>
</dbReference>
<dbReference type="RefSeq" id="XP_035828532.1">
    <property type="nucleotide sequence ID" value="XM_035972639.1"/>
</dbReference>
<accession>A0ABM1W1I9</accession>
<evidence type="ECO:0000259" key="2">
    <source>
        <dbReference type="PROSITE" id="PS51406"/>
    </source>
</evidence>
<protein>
    <submittedName>
        <fullName evidence="4">Ficolin-1</fullName>
    </submittedName>
</protein>
<feature type="coiled-coil region" evidence="1">
    <location>
        <begin position="30"/>
        <end position="68"/>
    </location>
</feature>
<dbReference type="Pfam" id="PF00147">
    <property type="entry name" value="Fibrinogen_C"/>
    <property type="match status" value="1"/>
</dbReference>
<name>A0ABM1W1I9_APLCA</name>
<dbReference type="InterPro" id="IPR050373">
    <property type="entry name" value="Fibrinogen_C-term_domain"/>
</dbReference>
<evidence type="ECO:0000256" key="1">
    <source>
        <dbReference type="SAM" id="Coils"/>
    </source>
</evidence>
<organism evidence="3 4">
    <name type="scientific">Aplysia californica</name>
    <name type="common">California sea hare</name>
    <dbReference type="NCBI Taxonomy" id="6500"/>
    <lineage>
        <taxon>Eukaryota</taxon>
        <taxon>Metazoa</taxon>
        <taxon>Spiralia</taxon>
        <taxon>Lophotrochozoa</taxon>
        <taxon>Mollusca</taxon>
        <taxon>Gastropoda</taxon>
        <taxon>Heterobranchia</taxon>
        <taxon>Euthyneura</taxon>
        <taxon>Tectipleura</taxon>
        <taxon>Aplysiida</taxon>
        <taxon>Aplysioidea</taxon>
        <taxon>Aplysiidae</taxon>
        <taxon>Aplysia</taxon>
    </lineage>
</organism>
<evidence type="ECO:0000313" key="3">
    <source>
        <dbReference type="Proteomes" id="UP000694888"/>
    </source>
</evidence>
<reference evidence="4" key="1">
    <citation type="submission" date="2025-08" db="UniProtKB">
        <authorList>
            <consortium name="RefSeq"/>
        </authorList>
    </citation>
    <scope>IDENTIFICATION</scope>
</reference>
<proteinExistence type="predicted"/>
<dbReference type="GeneID" id="101864337"/>
<evidence type="ECO:0000313" key="4">
    <source>
        <dbReference type="RefSeq" id="XP_035828532.1"/>
    </source>
</evidence>
<dbReference type="InterPro" id="IPR014716">
    <property type="entry name" value="Fibrinogen_a/b/g_C_1"/>
</dbReference>
<dbReference type="PANTHER" id="PTHR19143">
    <property type="entry name" value="FIBRINOGEN/TENASCIN/ANGIOPOEITIN"/>
    <property type="match status" value="1"/>
</dbReference>
<dbReference type="SUPFAM" id="SSF56496">
    <property type="entry name" value="Fibrinogen C-terminal domain-like"/>
    <property type="match status" value="1"/>
</dbReference>
<sequence length="273" mass="31188">MLMNLKGLSHTFEEKKKEDLQQRQTVEKVKTSLEDNKKECLQQKQDILENVTATVEALESKLSEVSSQLPPQSCADIKGPGPRPVVVLHGLKVVCDTVTDNGGWILIQRRTSADVDFYRGWTDYKYGFGDLTGNFWFGLEKIHQLTNKERYELRFDMTYKGKDYFASYDNFWLLGEPENYKIQMSGFSGNASDSMAYHNGKMFSTKDRDNDDFSSGSCASSRHGAWWYSVCHRVNLNGAWGSTKYDRGLNWGSVTGWEDSVTFSEMKIRPLAE</sequence>
<dbReference type="PANTHER" id="PTHR19143:SF458">
    <property type="entry name" value="FIBRINOGEN C-TERMINAL DOMAIN-CONTAINING PROTEIN-RELATED"/>
    <property type="match status" value="1"/>
</dbReference>